<evidence type="ECO:0000256" key="5">
    <source>
        <dbReference type="ARBA" id="ARBA00023136"/>
    </source>
</evidence>
<evidence type="ECO:0000313" key="11">
    <source>
        <dbReference type="Proteomes" id="UP000243753"/>
    </source>
</evidence>
<evidence type="ECO:0008006" key="12">
    <source>
        <dbReference type="Google" id="ProtNLM"/>
    </source>
</evidence>
<dbReference type="PANTHER" id="PTHR33885:SF3">
    <property type="entry name" value="PHAGE SHOCK PROTEIN C"/>
    <property type="match status" value="1"/>
</dbReference>
<comment type="subcellular location">
    <subcellularLocation>
        <location evidence="1">Cell membrane</location>
        <topology evidence="1">Single-pass membrane protein</topology>
    </subcellularLocation>
</comment>
<dbReference type="Pfam" id="PF22571">
    <property type="entry name" value="LiaI-LiaF-TM_PspC"/>
    <property type="match status" value="1"/>
</dbReference>
<feature type="transmembrane region" description="Helical" evidence="6">
    <location>
        <begin position="358"/>
        <end position="391"/>
    </location>
</feature>
<evidence type="ECO:0000259" key="8">
    <source>
        <dbReference type="Pfam" id="PF22571"/>
    </source>
</evidence>
<evidence type="ECO:0000259" key="7">
    <source>
        <dbReference type="Pfam" id="PF04024"/>
    </source>
</evidence>
<evidence type="ECO:0000256" key="2">
    <source>
        <dbReference type="ARBA" id="ARBA00022475"/>
    </source>
</evidence>
<evidence type="ECO:0000256" key="3">
    <source>
        <dbReference type="ARBA" id="ARBA00022692"/>
    </source>
</evidence>
<dbReference type="InterPro" id="IPR054319">
    <property type="entry name" value="PspC-rel_ToastRack"/>
</dbReference>
<evidence type="ECO:0000259" key="9">
    <source>
        <dbReference type="Pfam" id="PF22744"/>
    </source>
</evidence>
<dbReference type="InterPro" id="IPR007168">
    <property type="entry name" value="Phageshock_PspC_N"/>
</dbReference>
<keyword evidence="3 6" id="KW-0812">Transmembrane</keyword>
<dbReference type="RefSeq" id="WP_095918277.1">
    <property type="nucleotide sequence ID" value="NZ_CP022389.1"/>
</dbReference>
<feature type="domain" description="Phage shock protein PspC N-terminal" evidence="7">
    <location>
        <begin position="226"/>
        <end position="290"/>
    </location>
</feature>
<feature type="transmembrane region" description="Helical" evidence="6">
    <location>
        <begin position="172"/>
        <end position="192"/>
    </location>
</feature>
<feature type="transmembrane region" description="Helical" evidence="6">
    <location>
        <begin position="254"/>
        <end position="287"/>
    </location>
</feature>
<dbReference type="InterPro" id="IPR052027">
    <property type="entry name" value="PspC"/>
</dbReference>
<dbReference type="EMBL" id="CP022389">
    <property type="protein sequence ID" value="ATA93029.1"/>
    <property type="molecule type" value="Genomic_DNA"/>
</dbReference>
<dbReference type="Proteomes" id="UP000243753">
    <property type="component" value="Chromosome"/>
</dbReference>
<keyword evidence="2" id="KW-1003">Cell membrane</keyword>
<name>A0AAC9Z184_9FLAO</name>
<evidence type="ECO:0000256" key="4">
    <source>
        <dbReference type="ARBA" id="ARBA00022989"/>
    </source>
</evidence>
<keyword evidence="5 6" id="KW-0472">Membrane</keyword>
<dbReference type="GO" id="GO:0005886">
    <property type="term" value="C:plasma membrane"/>
    <property type="evidence" value="ECO:0007669"/>
    <property type="project" value="UniProtKB-SubCell"/>
</dbReference>
<protein>
    <recommendedName>
        <fullName evidence="12">PspC domain-containing protein</fullName>
    </recommendedName>
</protein>
<dbReference type="Pfam" id="PF22744">
    <property type="entry name" value="Toast-rack_PspC-Cterm"/>
    <property type="match status" value="1"/>
</dbReference>
<feature type="transmembrane region" description="Helical" evidence="6">
    <location>
        <begin position="411"/>
        <end position="439"/>
    </location>
</feature>
<feature type="transmembrane region" description="Helical" evidence="6">
    <location>
        <begin position="451"/>
        <end position="470"/>
    </location>
</feature>
<reference evidence="11" key="1">
    <citation type="submission" date="2017-06" db="EMBL/GenBank/DDBJ databases">
        <title>Capnocytophaga spp. assemblies.</title>
        <authorList>
            <person name="Gulvik C.A."/>
        </authorList>
    </citation>
    <scope>NUCLEOTIDE SEQUENCE [LARGE SCALE GENOMIC DNA]</scope>
    <source>
        <strain evidence="11">H3936</strain>
    </source>
</reference>
<feature type="transmembrane region" description="Helical" evidence="6">
    <location>
        <begin position="141"/>
        <end position="160"/>
    </location>
</feature>
<gene>
    <name evidence="10" type="ORF">CGC54_01000</name>
</gene>
<evidence type="ECO:0000256" key="1">
    <source>
        <dbReference type="ARBA" id="ARBA00004162"/>
    </source>
</evidence>
<feature type="domain" description="PspC-related ToastRack" evidence="9">
    <location>
        <begin position="525"/>
        <end position="618"/>
    </location>
</feature>
<keyword evidence="4 6" id="KW-1133">Transmembrane helix</keyword>
<dbReference type="PANTHER" id="PTHR33885">
    <property type="entry name" value="PHAGE SHOCK PROTEIN C"/>
    <property type="match status" value="1"/>
</dbReference>
<accession>A0AAC9Z184</accession>
<organism evidence="10 11">
    <name type="scientific">Capnocytophaga canimorsus</name>
    <dbReference type="NCBI Taxonomy" id="28188"/>
    <lineage>
        <taxon>Bacteria</taxon>
        <taxon>Pseudomonadati</taxon>
        <taxon>Bacteroidota</taxon>
        <taxon>Flavobacteriia</taxon>
        <taxon>Flavobacteriales</taxon>
        <taxon>Flavobacteriaceae</taxon>
        <taxon>Capnocytophaga</taxon>
    </lineage>
</organism>
<dbReference type="InterPro" id="IPR054321">
    <property type="entry name" value="PspC-rel_TM"/>
</dbReference>
<dbReference type="AlphaFoldDB" id="A0AAC9Z184"/>
<feature type="domain" description="PspC-related transmembrane region" evidence="8">
    <location>
        <begin position="348"/>
        <end position="476"/>
    </location>
</feature>
<evidence type="ECO:0000256" key="6">
    <source>
        <dbReference type="SAM" id="Phobius"/>
    </source>
</evidence>
<evidence type="ECO:0000313" key="10">
    <source>
        <dbReference type="EMBL" id="ATA93029.1"/>
    </source>
</evidence>
<proteinExistence type="predicted"/>
<dbReference type="Pfam" id="PF04024">
    <property type="entry name" value="PspC"/>
    <property type="match status" value="2"/>
</dbReference>
<sequence>MDKTHNISLGGFSFLIEDKAYQELSKYLNEVRKSLGNTSDTNEIIYDVEQRMAELLKTQMKGREVIVNQDVDYLISVLGRPEQYVDLEEETTETNFSKQQETTFTRINTHIRSRKLYRDMERKKLGGVLSGLSYYLNFDVAWLRIIYLVLLFFVQTSLIFNKLHYFNLASTSTFFGISGFWIMMYIVFWILVPPAETTAEKLEMRGKSVTIDTLSASKITKNTNGRQLYRSREKAKLGGVLSGLSEYYQFDTTWIRILFIVLVLGLIPLISISSLLVIGYTILWIAIPKKPIFFDDEPNEVNKNQSNKSESEFEMKENETHYTTNQDFENQNFVEKKQTQKTENREGFWLFVRAVIKGVLYVIIGFALLILLFILLSLLLALFGIGIAGWGVGFSVLTLTDYLSFIVEGNWQLWIAYFSVASLFILPVSVISILCLKLFSKKGYQVSKAWILLNVFLFFFGVMGVITVSVDTFKHFQAYDSVEERIPVAVSDTISLSYEKQPHRYYKYDILNFGSPILKDDNEIIAKGDFVRFRIGETSEKEPYIILKKYSRGRNLSDAQSKASQIKYNLKIEENKIVLPEKYSLGENPKIRDQRIEVVLYLPQGKHITSSDEELSVLEFRSNKWIDISRGGVAKMTENGLVKIENN</sequence>
<feature type="domain" description="Phage shock protein PspC N-terminal" evidence="7">
    <location>
        <begin position="114"/>
        <end position="194"/>
    </location>
</feature>